<evidence type="ECO:0000313" key="2">
    <source>
        <dbReference type="EMBL" id="EKE29963.1"/>
    </source>
</evidence>
<sequence length="225" mass="27284">MKKCIACDELIWTEALVCIYCWESLTPVIMEDGDFIIIPEHNYEKKFTAWTDNKHIYKDFLPIFWWTIIKEEPVAIKPMKVWSWISREWEPIETFKHKTKFIIKRKKSTVKPEIKEIESDFFKNLLWVSAKKFRRTYWTDCLIALLLMLWFLQLYYGFLIMGIPYTLLAFSAALLIYHIEHISAKAKRFEQKRNSAYKKFIKYVQELRKIIRSDVLDKYAEVRED</sequence>
<dbReference type="AlphaFoldDB" id="K2G3Z1"/>
<keyword evidence="1" id="KW-0812">Transmembrane</keyword>
<protein>
    <submittedName>
        <fullName evidence="2">Uncharacterized protein</fullName>
    </submittedName>
</protein>
<reference evidence="2" key="1">
    <citation type="journal article" date="2012" name="Science">
        <title>Fermentation, hydrogen, and sulfur metabolism in multiple uncultivated bacterial phyla.</title>
        <authorList>
            <person name="Wrighton K.C."/>
            <person name="Thomas B.C."/>
            <person name="Sharon I."/>
            <person name="Miller C.S."/>
            <person name="Castelle C.J."/>
            <person name="VerBerkmoes N.C."/>
            <person name="Wilkins M.J."/>
            <person name="Hettich R.L."/>
            <person name="Lipton M.S."/>
            <person name="Williams K.H."/>
            <person name="Long P.E."/>
            <person name="Banfield J.F."/>
        </authorList>
    </citation>
    <scope>NUCLEOTIDE SEQUENCE [LARGE SCALE GENOMIC DNA]</scope>
</reference>
<dbReference type="EMBL" id="AMFJ01000071">
    <property type="protein sequence ID" value="EKE29963.1"/>
    <property type="molecule type" value="Genomic_DNA"/>
</dbReference>
<keyword evidence="1" id="KW-0472">Membrane</keyword>
<evidence type="ECO:0000256" key="1">
    <source>
        <dbReference type="SAM" id="Phobius"/>
    </source>
</evidence>
<feature type="transmembrane region" description="Helical" evidence="1">
    <location>
        <begin position="162"/>
        <end position="179"/>
    </location>
</feature>
<name>K2G3Z1_9BACT</name>
<accession>K2G3Z1</accession>
<organism evidence="2">
    <name type="scientific">uncultured bacterium</name>
    <name type="common">gcode 4</name>
    <dbReference type="NCBI Taxonomy" id="1234023"/>
    <lineage>
        <taxon>Bacteria</taxon>
        <taxon>environmental samples</taxon>
    </lineage>
</organism>
<keyword evidence="1" id="KW-1133">Transmembrane helix</keyword>
<comment type="caution">
    <text evidence="2">The sequence shown here is derived from an EMBL/GenBank/DDBJ whole genome shotgun (WGS) entry which is preliminary data.</text>
</comment>
<proteinExistence type="predicted"/>
<feature type="transmembrane region" description="Helical" evidence="1">
    <location>
        <begin position="137"/>
        <end position="156"/>
    </location>
</feature>
<gene>
    <name evidence="2" type="ORF">ACD_2C00071G0002</name>
</gene>